<dbReference type="STRING" id="4072.A0A2G2YG42"/>
<evidence type="ECO:0000313" key="1">
    <source>
        <dbReference type="EMBL" id="PHT68723.1"/>
    </source>
</evidence>
<evidence type="ECO:0000313" key="2">
    <source>
        <dbReference type="Proteomes" id="UP000222542"/>
    </source>
</evidence>
<dbReference type="Gramene" id="PHT68723">
    <property type="protein sequence ID" value="PHT68723"/>
    <property type="gene ID" value="T459_28210"/>
</dbReference>
<reference evidence="1 2" key="1">
    <citation type="journal article" date="2014" name="Nat. Genet.">
        <title>Genome sequence of the hot pepper provides insights into the evolution of pungency in Capsicum species.</title>
        <authorList>
            <person name="Kim S."/>
            <person name="Park M."/>
            <person name="Yeom S.I."/>
            <person name="Kim Y.M."/>
            <person name="Lee J.M."/>
            <person name="Lee H.A."/>
            <person name="Seo E."/>
            <person name="Choi J."/>
            <person name="Cheong K."/>
            <person name="Kim K.T."/>
            <person name="Jung K."/>
            <person name="Lee G.W."/>
            <person name="Oh S.K."/>
            <person name="Bae C."/>
            <person name="Kim S.B."/>
            <person name="Lee H.Y."/>
            <person name="Kim S.Y."/>
            <person name="Kim M.S."/>
            <person name="Kang B.C."/>
            <person name="Jo Y.D."/>
            <person name="Yang H.B."/>
            <person name="Jeong H.J."/>
            <person name="Kang W.H."/>
            <person name="Kwon J.K."/>
            <person name="Shin C."/>
            <person name="Lim J.Y."/>
            <person name="Park J.H."/>
            <person name="Huh J.H."/>
            <person name="Kim J.S."/>
            <person name="Kim B.D."/>
            <person name="Cohen O."/>
            <person name="Paran I."/>
            <person name="Suh M.C."/>
            <person name="Lee S.B."/>
            <person name="Kim Y.K."/>
            <person name="Shin Y."/>
            <person name="Noh S.J."/>
            <person name="Park J."/>
            <person name="Seo Y.S."/>
            <person name="Kwon S.Y."/>
            <person name="Kim H.A."/>
            <person name="Park J.M."/>
            <person name="Kim H.J."/>
            <person name="Choi S.B."/>
            <person name="Bosland P.W."/>
            <person name="Reeves G."/>
            <person name="Jo S.H."/>
            <person name="Lee B.W."/>
            <person name="Cho H.T."/>
            <person name="Choi H.S."/>
            <person name="Lee M.S."/>
            <person name="Yu Y."/>
            <person name="Do Choi Y."/>
            <person name="Park B.S."/>
            <person name="van Deynze A."/>
            <person name="Ashrafi H."/>
            <person name="Hill T."/>
            <person name="Kim W.T."/>
            <person name="Pai H.S."/>
            <person name="Ahn H.K."/>
            <person name="Yeam I."/>
            <person name="Giovannoni J.J."/>
            <person name="Rose J.K."/>
            <person name="Sorensen I."/>
            <person name="Lee S.J."/>
            <person name="Kim R.W."/>
            <person name="Choi I.Y."/>
            <person name="Choi B.S."/>
            <person name="Lim J.S."/>
            <person name="Lee Y.H."/>
            <person name="Choi D."/>
        </authorList>
    </citation>
    <scope>NUCLEOTIDE SEQUENCE [LARGE SCALE GENOMIC DNA]</scope>
    <source>
        <strain evidence="2">cv. CM334</strain>
    </source>
</reference>
<sequence>MYADVNWADDPNDRISTSGYILFFGPNPVSWSSRKQRAVARSSTEAECKSVANALAEITWV</sequence>
<accession>A0A2G2YG42</accession>
<dbReference type="CDD" id="cd09272">
    <property type="entry name" value="RNase_HI_RT_Ty1"/>
    <property type="match status" value="1"/>
</dbReference>
<protein>
    <recommendedName>
        <fullName evidence="3">Mitochondrial protein</fullName>
    </recommendedName>
</protein>
<dbReference type="OMA" id="LVPKITW"/>
<dbReference type="PANTHER" id="PTHR11439">
    <property type="entry name" value="GAG-POL-RELATED RETROTRANSPOSON"/>
    <property type="match status" value="1"/>
</dbReference>
<organism evidence="1 2">
    <name type="scientific">Capsicum annuum</name>
    <name type="common">Capsicum pepper</name>
    <dbReference type="NCBI Taxonomy" id="4072"/>
    <lineage>
        <taxon>Eukaryota</taxon>
        <taxon>Viridiplantae</taxon>
        <taxon>Streptophyta</taxon>
        <taxon>Embryophyta</taxon>
        <taxon>Tracheophyta</taxon>
        <taxon>Spermatophyta</taxon>
        <taxon>Magnoliopsida</taxon>
        <taxon>eudicotyledons</taxon>
        <taxon>Gunneridae</taxon>
        <taxon>Pentapetalae</taxon>
        <taxon>asterids</taxon>
        <taxon>lamiids</taxon>
        <taxon>Solanales</taxon>
        <taxon>Solanaceae</taxon>
        <taxon>Solanoideae</taxon>
        <taxon>Capsiceae</taxon>
        <taxon>Capsicum</taxon>
    </lineage>
</organism>
<dbReference type="EMBL" id="AYRZ02000011">
    <property type="protein sequence ID" value="PHT68723.1"/>
    <property type="molecule type" value="Genomic_DNA"/>
</dbReference>
<proteinExistence type="predicted"/>
<gene>
    <name evidence="1" type="ORF">T459_28210</name>
</gene>
<dbReference type="Proteomes" id="UP000222542">
    <property type="component" value="Unassembled WGS sequence"/>
</dbReference>
<evidence type="ECO:0008006" key="3">
    <source>
        <dbReference type="Google" id="ProtNLM"/>
    </source>
</evidence>
<dbReference type="AlphaFoldDB" id="A0A2G2YG42"/>
<dbReference type="PANTHER" id="PTHR11439:SF455">
    <property type="entry name" value="RLK (RECEPTOR-LIKE PROTEIN KINASE) 8, PUTATIVE-RELATED"/>
    <property type="match status" value="1"/>
</dbReference>
<name>A0A2G2YG42_CAPAN</name>
<keyword evidence="2" id="KW-1185">Reference proteome</keyword>
<comment type="caution">
    <text evidence="1">The sequence shown here is derived from an EMBL/GenBank/DDBJ whole genome shotgun (WGS) entry which is preliminary data.</text>
</comment>
<reference evidence="1 2" key="2">
    <citation type="journal article" date="2017" name="Genome Biol.">
        <title>New reference genome sequences of hot pepper reveal the massive evolution of plant disease-resistance genes by retroduplication.</title>
        <authorList>
            <person name="Kim S."/>
            <person name="Park J."/>
            <person name="Yeom S.I."/>
            <person name="Kim Y.M."/>
            <person name="Seo E."/>
            <person name="Kim K.T."/>
            <person name="Kim M.S."/>
            <person name="Lee J.M."/>
            <person name="Cheong K."/>
            <person name="Shin H.S."/>
            <person name="Kim S.B."/>
            <person name="Han K."/>
            <person name="Lee J."/>
            <person name="Park M."/>
            <person name="Lee H.A."/>
            <person name="Lee H.Y."/>
            <person name="Lee Y."/>
            <person name="Oh S."/>
            <person name="Lee J.H."/>
            <person name="Choi E."/>
            <person name="Choi E."/>
            <person name="Lee S.E."/>
            <person name="Jeon J."/>
            <person name="Kim H."/>
            <person name="Choi G."/>
            <person name="Song H."/>
            <person name="Lee J."/>
            <person name="Lee S.C."/>
            <person name="Kwon J.K."/>
            <person name="Lee H.Y."/>
            <person name="Koo N."/>
            <person name="Hong Y."/>
            <person name="Kim R.W."/>
            <person name="Kang W.H."/>
            <person name="Huh J.H."/>
            <person name="Kang B.C."/>
            <person name="Yang T.J."/>
            <person name="Lee Y.H."/>
            <person name="Bennetzen J.L."/>
            <person name="Choi D."/>
        </authorList>
    </citation>
    <scope>NUCLEOTIDE SEQUENCE [LARGE SCALE GENOMIC DNA]</scope>
    <source>
        <strain evidence="2">cv. CM334</strain>
    </source>
</reference>